<evidence type="ECO:0000313" key="2">
    <source>
        <dbReference type="EMBL" id="VFQ42955.1"/>
    </source>
</evidence>
<keyword evidence="3" id="KW-1185">Reference proteome</keyword>
<dbReference type="Pfam" id="PF11329">
    <property type="entry name" value="DUF3131"/>
    <property type="match status" value="1"/>
</dbReference>
<dbReference type="InterPro" id="IPR021478">
    <property type="entry name" value="DUF3131"/>
</dbReference>
<evidence type="ECO:0000313" key="3">
    <source>
        <dbReference type="Proteomes" id="UP000507962"/>
    </source>
</evidence>
<name>A0A4U8YHD3_9BACT</name>
<organism evidence="2 3">
    <name type="scientific">Desulfoluna butyratoxydans</name>
    <dbReference type="NCBI Taxonomy" id="231438"/>
    <lineage>
        <taxon>Bacteria</taxon>
        <taxon>Pseudomonadati</taxon>
        <taxon>Thermodesulfobacteriota</taxon>
        <taxon>Desulfobacteria</taxon>
        <taxon>Desulfobacterales</taxon>
        <taxon>Desulfolunaceae</taxon>
        <taxon>Desulfoluna</taxon>
    </lineage>
</organism>
<dbReference type="Gene3D" id="1.50.10.140">
    <property type="match status" value="1"/>
</dbReference>
<sequence>MTTPTPARRTVLFGAAAGMLLLILGACSPDGYRFIPSYDDGEEDRIEAIAIDKKPEPPRDGPRHVGRNGALTEEEMALARVAWVYFENNYNPGTGLVNAVNAYPSTTMWDTGSYLGGLVSAYELGIVDKNELNMRLTAILKTFNELDFFRGELPNKAYNTQTAQKVNYANQPGEIGYSALDLGRLLIWLRIIKERYPEHSNAIDSFILRWDFCQVLDRCGTMYGAILKDGQPQYLQEGRLGYEEYAAKGFQLWGFDTTRASKAEPFAYILMFDVDVPYDTRDPRELVAHNYVVCESYVLDGIELNWDLTTDRDDNDRSHSDTVSEDFAQRIYAVQEARYRMKGILTARTEHQLDGPPYFVYDTIYTDGYTWNTITEDGTYVPQFSAIALKGAFGLWTLWETPYTDLLYDAVSGLYDPEKGFYEGRYEVNGGLINTFTANNNGIILETLLHKVQGKLLKFGDHPSKWDKVIADEFSGSDKCYPGHRESCGPFVKEKVP</sequence>
<dbReference type="AlphaFoldDB" id="A0A4U8YHD3"/>
<feature type="domain" description="DUF3131" evidence="1">
    <location>
        <begin position="78"/>
        <end position="454"/>
    </location>
</feature>
<dbReference type="Proteomes" id="UP000507962">
    <property type="component" value="Unassembled WGS sequence"/>
</dbReference>
<protein>
    <recommendedName>
        <fullName evidence="1">DUF3131 domain-containing protein</fullName>
    </recommendedName>
</protein>
<accession>A0A4U8YHD3</accession>
<gene>
    <name evidence="2" type="ORF">MSL71_5760</name>
</gene>
<dbReference type="RefSeq" id="WP_218950928.1">
    <property type="nucleotide sequence ID" value="NZ_CAADHO010000001.1"/>
</dbReference>
<evidence type="ECO:0000259" key="1">
    <source>
        <dbReference type="Pfam" id="PF11329"/>
    </source>
</evidence>
<proteinExistence type="predicted"/>
<reference evidence="2 3" key="1">
    <citation type="submission" date="2019-03" db="EMBL/GenBank/DDBJ databases">
        <authorList>
            <person name="Nijsse B."/>
        </authorList>
    </citation>
    <scope>NUCLEOTIDE SEQUENCE [LARGE SCALE GENOMIC DNA]</scope>
    <source>
        <strain evidence="2">Desulfoluna butyratoxydans MSL71</strain>
    </source>
</reference>
<dbReference type="EMBL" id="CAADHO010000001">
    <property type="protein sequence ID" value="VFQ42955.1"/>
    <property type="molecule type" value="Genomic_DNA"/>
</dbReference>